<evidence type="ECO:0000313" key="3">
    <source>
        <dbReference type="Proteomes" id="UP000011680"/>
    </source>
</evidence>
<name>M0N7F4_9EURY</name>
<proteinExistence type="predicted"/>
<dbReference type="EMBL" id="AOMF01000150">
    <property type="protein sequence ID" value="EMA53806.1"/>
    <property type="molecule type" value="Genomic_DNA"/>
</dbReference>
<feature type="region of interest" description="Disordered" evidence="1">
    <location>
        <begin position="1"/>
        <end position="24"/>
    </location>
</feature>
<gene>
    <name evidence="2" type="ORF">C451_09290</name>
</gene>
<keyword evidence="3" id="KW-1185">Reference proteome</keyword>
<organism evidence="2 3">
    <name type="scientific">Halococcus thailandensis JCM 13552</name>
    <dbReference type="NCBI Taxonomy" id="1227457"/>
    <lineage>
        <taxon>Archaea</taxon>
        <taxon>Methanobacteriati</taxon>
        <taxon>Methanobacteriota</taxon>
        <taxon>Stenosarchaea group</taxon>
        <taxon>Halobacteria</taxon>
        <taxon>Halobacteriales</taxon>
        <taxon>Halococcaceae</taxon>
        <taxon>Halococcus</taxon>
    </lineage>
</organism>
<accession>M0N7F4</accession>
<dbReference type="STRING" id="1227457.C451_09290"/>
<dbReference type="Proteomes" id="UP000011680">
    <property type="component" value="Unassembled WGS sequence"/>
</dbReference>
<dbReference type="PATRIC" id="fig|1227457.3.peg.1716"/>
<protein>
    <submittedName>
        <fullName evidence="2">Uncharacterized protein</fullName>
    </submittedName>
</protein>
<evidence type="ECO:0000313" key="2">
    <source>
        <dbReference type="EMBL" id="EMA53806.1"/>
    </source>
</evidence>
<comment type="caution">
    <text evidence="2">The sequence shown here is derived from an EMBL/GenBank/DDBJ whole genome shotgun (WGS) entry which is preliminary data.</text>
</comment>
<evidence type="ECO:0000256" key="1">
    <source>
        <dbReference type="SAM" id="MobiDB-lite"/>
    </source>
</evidence>
<sequence>MANVRGVRTEISATDSIDPDRPRHTALAGLSDIVGPETSPMMAFVECVGMRQLSYYDRRRRFGSALDHS</sequence>
<dbReference type="AlphaFoldDB" id="M0N7F4"/>
<reference evidence="2 3" key="1">
    <citation type="journal article" date="2014" name="PLoS Genet.">
        <title>Phylogenetically driven sequencing of extremely halophilic archaea reveals strategies for static and dynamic osmo-response.</title>
        <authorList>
            <person name="Becker E.A."/>
            <person name="Seitzer P.M."/>
            <person name="Tritt A."/>
            <person name="Larsen D."/>
            <person name="Krusor M."/>
            <person name="Yao A.I."/>
            <person name="Wu D."/>
            <person name="Madern D."/>
            <person name="Eisen J.A."/>
            <person name="Darling A.E."/>
            <person name="Facciotti M.T."/>
        </authorList>
    </citation>
    <scope>NUCLEOTIDE SEQUENCE [LARGE SCALE GENOMIC DNA]</scope>
    <source>
        <strain evidence="2 3">JCM 13552</strain>
    </source>
</reference>